<sequence>MAEFYEIAMLPEGETLEDQLDEALYDKLTLALETLGIPLEALSGFKPWLINNELSALLMQEGIDGAVDTTDEDAVASSTRGLDVYFLLNALLTGMQVEEVEGLAAQAMMFDNLSDDLVASNLDATLDMILEEDEATDSESEEMHNLLDTWFDYWHAGDLENFKESFVSSQNLEDEFTQMLFGARDVYMADRVHELLMSDQPGTHFIVVGAGHLVGDLSIIKNLEAMGYEISVY</sequence>
<keyword evidence="2" id="KW-1185">Reference proteome</keyword>
<dbReference type="CDD" id="cd14789">
    <property type="entry name" value="Tiki"/>
    <property type="match status" value="1"/>
</dbReference>
<reference evidence="1 2" key="1">
    <citation type="submission" date="2021-01" db="EMBL/GenBank/DDBJ databases">
        <title>Genomic Encyclopedia of Type Strains, Phase IV (KMG-IV): sequencing the most valuable type-strain genomes for metagenomic binning, comparative biology and taxonomic classification.</title>
        <authorList>
            <person name="Goeker M."/>
        </authorList>
    </citation>
    <scope>NUCLEOTIDE SEQUENCE [LARGE SCALE GENOMIC DNA]</scope>
    <source>
        <strain evidence="1 2">DSM 24436</strain>
    </source>
</reference>
<dbReference type="PANTHER" id="PTHR40590:SF1">
    <property type="entry name" value="CYTOPLASMIC PROTEIN"/>
    <property type="match status" value="1"/>
</dbReference>
<organism evidence="1 2">
    <name type="scientific">Fusibacter tunisiensis</name>
    <dbReference type="NCBI Taxonomy" id="1008308"/>
    <lineage>
        <taxon>Bacteria</taxon>
        <taxon>Bacillati</taxon>
        <taxon>Bacillota</taxon>
        <taxon>Clostridia</taxon>
        <taxon>Eubacteriales</taxon>
        <taxon>Eubacteriales Family XII. Incertae Sedis</taxon>
        <taxon>Fusibacter</taxon>
    </lineage>
</organism>
<comment type="caution">
    <text evidence="1">The sequence shown here is derived from an EMBL/GenBank/DDBJ whole genome shotgun (WGS) entry which is preliminary data.</text>
</comment>
<evidence type="ECO:0000313" key="2">
    <source>
        <dbReference type="Proteomes" id="UP000767854"/>
    </source>
</evidence>
<proteinExistence type="predicted"/>
<accession>A0ABS2MUB6</accession>
<dbReference type="PANTHER" id="PTHR40590">
    <property type="entry name" value="CYTOPLASMIC PROTEIN-RELATED"/>
    <property type="match status" value="1"/>
</dbReference>
<dbReference type="InterPro" id="IPR047111">
    <property type="entry name" value="YbaP-like"/>
</dbReference>
<dbReference type="EMBL" id="JAFBDT010000033">
    <property type="protein sequence ID" value="MBM7562862.1"/>
    <property type="molecule type" value="Genomic_DNA"/>
</dbReference>
<dbReference type="Proteomes" id="UP000767854">
    <property type="component" value="Unassembled WGS sequence"/>
</dbReference>
<evidence type="ECO:0000313" key="1">
    <source>
        <dbReference type="EMBL" id="MBM7562862.1"/>
    </source>
</evidence>
<dbReference type="InterPro" id="IPR002816">
    <property type="entry name" value="TraB/PrgY/GumN_fam"/>
</dbReference>
<dbReference type="Pfam" id="PF01963">
    <property type="entry name" value="TraB_PrgY_gumN"/>
    <property type="match status" value="1"/>
</dbReference>
<protein>
    <submittedName>
        <fullName evidence="1">Uncharacterized protein YbaP (TraB family)</fullName>
    </submittedName>
</protein>
<name>A0ABS2MUB6_9FIRM</name>
<gene>
    <name evidence="1" type="ORF">JOC49_002435</name>
</gene>